<dbReference type="InterPro" id="IPR011004">
    <property type="entry name" value="Trimer_LpxA-like_sf"/>
</dbReference>
<dbReference type="GO" id="GO:0016746">
    <property type="term" value="F:acyltransferase activity"/>
    <property type="evidence" value="ECO:0007669"/>
    <property type="project" value="UniProtKB-KW"/>
</dbReference>
<evidence type="ECO:0000256" key="2">
    <source>
        <dbReference type="ARBA" id="ARBA00023315"/>
    </source>
</evidence>
<dbReference type="InterPro" id="IPR050065">
    <property type="entry name" value="GlmU-like"/>
</dbReference>
<dbReference type="SUPFAM" id="SSF51161">
    <property type="entry name" value="Trimeric LpxA-like enzymes"/>
    <property type="match status" value="1"/>
</dbReference>
<dbReference type="Proteomes" id="UP000480178">
    <property type="component" value="Chromosome"/>
</dbReference>
<dbReference type="Gene3D" id="2.160.10.10">
    <property type="entry name" value="Hexapeptide repeat proteins"/>
    <property type="match status" value="1"/>
</dbReference>
<dbReference type="InterPro" id="IPR023917">
    <property type="entry name" value="Bifunctiontional_GlmU_bac-type"/>
</dbReference>
<dbReference type="NCBIfam" id="TIGR03991">
    <property type="entry name" value="alt_bact_glmU"/>
    <property type="match status" value="1"/>
</dbReference>
<dbReference type="KEGG" id="rhoz:GXP67_11050"/>
<organism evidence="3 4">
    <name type="scientific">Rhodocytophaga rosea</name>
    <dbReference type="NCBI Taxonomy" id="2704465"/>
    <lineage>
        <taxon>Bacteria</taxon>
        <taxon>Pseudomonadati</taxon>
        <taxon>Bacteroidota</taxon>
        <taxon>Cytophagia</taxon>
        <taxon>Cytophagales</taxon>
        <taxon>Rhodocytophagaceae</taxon>
        <taxon>Rhodocytophaga</taxon>
    </lineage>
</organism>
<dbReference type="AlphaFoldDB" id="A0A6C0GGY9"/>
<dbReference type="PANTHER" id="PTHR43584">
    <property type="entry name" value="NUCLEOTIDYL TRANSFERASE"/>
    <property type="match status" value="1"/>
</dbReference>
<dbReference type="EMBL" id="CP048222">
    <property type="protein sequence ID" value="QHT67145.1"/>
    <property type="molecule type" value="Genomic_DNA"/>
</dbReference>
<dbReference type="GO" id="GO:0016779">
    <property type="term" value="F:nucleotidyltransferase activity"/>
    <property type="evidence" value="ECO:0007669"/>
    <property type="project" value="UniProtKB-ARBA"/>
</dbReference>
<proteinExistence type="predicted"/>
<dbReference type="Pfam" id="PF13562">
    <property type="entry name" value="NTP_transf_4"/>
    <property type="match status" value="1"/>
</dbReference>
<keyword evidence="1 3" id="KW-0808">Transferase</keyword>
<evidence type="ECO:0000256" key="1">
    <source>
        <dbReference type="ARBA" id="ARBA00022679"/>
    </source>
</evidence>
<evidence type="ECO:0000313" key="3">
    <source>
        <dbReference type="EMBL" id="QHT67145.1"/>
    </source>
</evidence>
<keyword evidence="2" id="KW-0012">Acyltransferase</keyword>
<reference evidence="3 4" key="1">
    <citation type="submission" date="2020-01" db="EMBL/GenBank/DDBJ databases">
        <authorList>
            <person name="Kim M.K."/>
        </authorList>
    </citation>
    <scope>NUCLEOTIDE SEQUENCE [LARGE SCALE GENOMIC DNA]</scope>
    <source>
        <strain evidence="3 4">172606-1</strain>
    </source>
</reference>
<keyword evidence="4" id="KW-1185">Reference proteome</keyword>
<evidence type="ECO:0000313" key="4">
    <source>
        <dbReference type="Proteomes" id="UP000480178"/>
    </source>
</evidence>
<dbReference type="RefSeq" id="WP_162443188.1">
    <property type="nucleotide sequence ID" value="NZ_CP048222.1"/>
</dbReference>
<sequence>MNYILFDDPQFRTSLLPFTFTRPVSQLRSGIVTIAEKWEHFLRSSVSDLTEEYLQTKFPPVFTAENTYINASVLPVTSLLKAIDKLKTGQKLIQQEVLIAFRTDQSFKSLQELISATQTQPKAVNFPDEITIIRKPYDLFIQNGAQIRFDFKWLTEGRESTPVSDAHTSIYNPSDVFIEEGAVILSAVLNAQAGPIYIGKNTQIQEGSLIRGAFAICEGSTLHMGSKMRGDNTIGPNCKVGGEITNSIIMGNSNKAHEGYLGNSVIGEWCNLGADSNTSNMKNDYGTVKLWSYAEKKLVDTGLHFCGLMMGDHSKAGINTMFNTGTVVGVSANIFGADFPPKYIPSFSWGGARGLEIYQLEKALEVADRAMQRRNQNFQEVDRNILEYIFKLTHQPSKRIGFI</sequence>
<accession>A0A6C0GGY9</accession>
<name>A0A6C0GGY9_9BACT</name>
<gene>
    <name evidence="3" type="ORF">GXP67_11050</name>
</gene>
<protein>
    <submittedName>
        <fullName evidence="3">Glucose-1-phosphate thymidylyltransferase</fullName>
    </submittedName>
</protein>